<dbReference type="OrthoDB" id="3468019at2759"/>
<organism evidence="1 2">
    <name type="scientific">Gomphillus americanus</name>
    <dbReference type="NCBI Taxonomy" id="1940652"/>
    <lineage>
        <taxon>Eukaryota</taxon>
        <taxon>Fungi</taxon>
        <taxon>Dikarya</taxon>
        <taxon>Ascomycota</taxon>
        <taxon>Pezizomycotina</taxon>
        <taxon>Lecanoromycetes</taxon>
        <taxon>OSLEUM clade</taxon>
        <taxon>Ostropomycetidae</taxon>
        <taxon>Ostropales</taxon>
        <taxon>Graphidaceae</taxon>
        <taxon>Gomphilloideae</taxon>
        <taxon>Gomphillus</taxon>
    </lineage>
</organism>
<name>A0A8H3FS41_9LECA</name>
<dbReference type="InterPro" id="IPR032710">
    <property type="entry name" value="NTF2-like_dom_sf"/>
</dbReference>
<protein>
    <submittedName>
        <fullName evidence="1">Uncharacterized protein</fullName>
    </submittedName>
</protein>
<evidence type="ECO:0000313" key="2">
    <source>
        <dbReference type="Proteomes" id="UP000664169"/>
    </source>
</evidence>
<dbReference type="Proteomes" id="UP000664169">
    <property type="component" value="Unassembled WGS sequence"/>
</dbReference>
<accession>A0A8H3FS41</accession>
<dbReference type="Gene3D" id="3.10.450.50">
    <property type="match status" value="1"/>
</dbReference>
<proteinExistence type="predicted"/>
<evidence type="ECO:0000313" key="1">
    <source>
        <dbReference type="EMBL" id="CAF9926818.1"/>
    </source>
</evidence>
<sequence>MTILSGAFPDSVSKEVRALLEEHIHYSNAASSSNNHTADEQKFAQTFTEDGIYEVAETQSVGPDAIIAFREKFFKDVPHRDHPVVKVFTYGPDDKNLMIYGNVGVELPEGTKHSKEWAGRYEIVDTGSGGLKFKYVQVFVTALQDA</sequence>
<dbReference type="AlphaFoldDB" id="A0A8H3FS41"/>
<keyword evidence="2" id="KW-1185">Reference proteome</keyword>
<reference evidence="1" key="1">
    <citation type="submission" date="2021-03" db="EMBL/GenBank/DDBJ databases">
        <authorList>
            <person name="Tagirdzhanova G."/>
        </authorList>
    </citation>
    <scope>NUCLEOTIDE SEQUENCE</scope>
</reference>
<gene>
    <name evidence="1" type="ORF">GOMPHAMPRED_004235</name>
</gene>
<dbReference type="EMBL" id="CAJPDQ010000026">
    <property type="protein sequence ID" value="CAF9926818.1"/>
    <property type="molecule type" value="Genomic_DNA"/>
</dbReference>
<dbReference type="SUPFAM" id="SSF54427">
    <property type="entry name" value="NTF2-like"/>
    <property type="match status" value="1"/>
</dbReference>
<comment type="caution">
    <text evidence="1">The sequence shown here is derived from an EMBL/GenBank/DDBJ whole genome shotgun (WGS) entry which is preliminary data.</text>
</comment>